<protein>
    <recommendedName>
        <fullName evidence="3">CARDB domain-containing protein</fullName>
    </recommendedName>
</protein>
<accession>A0ABP8KHR9</accession>
<organism evidence="1 2">
    <name type="scientific">Nibrella viscosa</name>
    <dbReference type="NCBI Taxonomy" id="1084524"/>
    <lineage>
        <taxon>Bacteria</taxon>
        <taxon>Pseudomonadati</taxon>
        <taxon>Bacteroidota</taxon>
        <taxon>Cytophagia</taxon>
        <taxon>Cytophagales</taxon>
        <taxon>Spirosomataceae</taxon>
        <taxon>Nibrella</taxon>
    </lineage>
</organism>
<reference evidence="2" key="1">
    <citation type="journal article" date="2019" name="Int. J. Syst. Evol. Microbiol.">
        <title>The Global Catalogue of Microorganisms (GCM) 10K type strain sequencing project: providing services to taxonomists for standard genome sequencing and annotation.</title>
        <authorList>
            <consortium name="The Broad Institute Genomics Platform"/>
            <consortium name="The Broad Institute Genome Sequencing Center for Infectious Disease"/>
            <person name="Wu L."/>
            <person name="Ma J."/>
        </authorList>
    </citation>
    <scope>NUCLEOTIDE SEQUENCE [LARGE SCALE GENOMIC DNA]</scope>
    <source>
        <strain evidence="2">JCM 17925</strain>
    </source>
</reference>
<keyword evidence="2" id="KW-1185">Reference proteome</keyword>
<comment type="caution">
    <text evidence="1">The sequence shown here is derived from an EMBL/GenBank/DDBJ whole genome shotgun (WGS) entry which is preliminary data.</text>
</comment>
<dbReference type="RefSeq" id="WP_345267702.1">
    <property type="nucleotide sequence ID" value="NZ_BAABHB010000004.1"/>
</dbReference>
<sequence>MKALFRILIIVLLIGGAIYLFAKLNNTSLSPDTIDLAVECPPVDDMLVTATVDVTVTNRSSRSHKDVSVKVIAYDEKDKVIKEKYTTFDRTLAAHASFSKPVTLPVRTKRCSCEVVSSHPE</sequence>
<proteinExistence type="predicted"/>
<dbReference type="EMBL" id="BAABHB010000004">
    <property type="protein sequence ID" value="GAA4406389.1"/>
    <property type="molecule type" value="Genomic_DNA"/>
</dbReference>
<name>A0ABP8KHR9_9BACT</name>
<gene>
    <name evidence="1" type="ORF">GCM10023187_25770</name>
</gene>
<evidence type="ECO:0008006" key="3">
    <source>
        <dbReference type="Google" id="ProtNLM"/>
    </source>
</evidence>
<dbReference type="Proteomes" id="UP001500936">
    <property type="component" value="Unassembled WGS sequence"/>
</dbReference>
<evidence type="ECO:0000313" key="2">
    <source>
        <dbReference type="Proteomes" id="UP001500936"/>
    </source>
</evidence>
<evidence type="ECO:0000313" key="1">
    <source>
        <dbReference type="EMBL" id="GAA4406389.1"/>
    </source>
</evidence>